<evidence type="ECO:0000313" key="3">
    <source>
        <dbReference type="Proteomes" id="UP000076858"/>
    </source>
</evidence>
<proteinExistence type="predicted"/>
<evidence type="ECO:0000256" key="1">
    <source>
        <dbReference type="SAM" id="MobiDB-lite"/>
    </source>
</evidence>
<dbReference type="AlphaFoldDB" id="A0A164YGA3"/>
<sequence>MGKAGRSSKRLDHNVAQSVMFHSNHSNKLEQSQQPREPLPAVEYPPFASIGNKRSFLRQHRISNAN</sequence>
<gene>
    <name evidence="2" type="ORF">APZ42_019275</name>
</gene>
<accession>A0A164YGA3</accession>
<name>A0A164YGA3_9CRUS</name>
<evidence type="ECO:0000313" key="2">
    <source>
        <dbReference type="EMBL" id="KZS15224.1"/>
    </source>
</evidence>
<feature type="compositionally biased region" description="Polar residues" evidence="1">
    <location>
        <begin position="15"/>
        <end position="35"/>
    </location>
</feature>
<dbReference type="EMBL" id="LRGB01000915">
    <property type="protein sequence ID" value="KZS15224.1"/>
    <property type="molecule type" value="Genomic_DNA"/>
</dbReference>
<feature type="region of interest" description="Disordered" evidence="1">
    <location>
        <begin position="1"/>
        <end position="50"/>
    </location>
</feature>
<dbReference type="Proteomes" id="UP000076858">
    <property type="component" value="Unassembled WGS sequence"/>
</dbReference>
<organism evidence="2 3">
    <name type="scientific">Daphnia magna</name>
    <dbReference type="NCBI Taxonomy" id="35525"/>
    <lineage>
        <taxon>Eukaryota</taxon>
        <taxon>Metazoa</taxon>
        <taxon>Ecdysozoa</taxon>
        <taxon>Arthropoda</taxon>
        <taxon>Crustacea</taxon>
        <taxon>Branchiopoda</taxon>
        <taxon>Diplostraca</taxon>
        <taxon>Cladocera</taxon>
        <taxon>Anomopoda</taxon>
        <taxon>Daphniidae</taxon>
        <taxon>Daphnia</taxon>
    </lineage>
</organism>
<reference evidence="2 3" key="1">
    <citation type="submission" date="2016-03" db="EMBL/GenBank/DDBJ databases">
        <title>EvidentialGene: Evidence-directed Construction of Genes on Genomes.</title>
        <authorList>
            <person name="Gilbert D.G."/>
            <person name="Choi J.-H."/>
            <person name="Mockaitis K."/>
            <person name="Colbourne J."/>
            <person name="Pfrender M."/>
        </authorList>
    </citation>
    <scope>NUCLEOTIDE SEQUENCE [LARGE SCALE GENOMIC DNA]</scope>
    <source>
        <strain evidence="2 3">Xinb3</strain>
        <tissue evidence="2">Complete organism</tissue>
    </source>
</reference>
<protein>
    <submittedName>
        <fullName evidence="2">Uncharacterized protein</fullName>
    </submittedName>
</protein>
<keyword evidence="3" id="KW-1185">Reference proteome</keyword>
<comment type="caution">
    <text evidence="2">The sequence shown here is derived from an EMBL/GenBank/DDBJ whole genome shotgun (WGS) entry which is preliminary data.</text>
</comment>